<evidence type="ECO:0000313" key="1">
    <source>
        <dbReference type="EMBL" id="NDV02144.1"/>
    </source>
</evidence>
<organism evidence="1 2">
    <name type="scientific">Pseudoroseicyclus tamaricis</name>
    <dbReference type="NCBI Taxonomy" id="2705421"/>
    <lineage>
        <taxon>Bacteria</taxon>
        <taxon>Pseudomonadati</taxon>
        <taxon>Pseudomonadota</taxon>
        <taxon>Alphaproteobacteria</taxon>
        <taxon>Rhodobacterales</taxon>
        <taxon>Paracoccaceae</taxon>
        <taxon>Pseudoroseicyclus</taxon>
    </lineage>
</organism>
<evidence type="ECO:0000313" key="2">
    <source>
        <dbReference type="Proteomes" id="UP000474757"/>
    </source>
</evidence>
<dbReference type="EMBL" id="JAAGAB010000003">
    <property type="protein sequence ID" value="NDV02144.1"/>
    <property type="molecule type" value="Genomic_DNA"/>
</dbReference>
<sequence>MRDIRIWWALARRMAWGWWPDRKTGLRSWWAGADLPERGMTVFVAAFLAFCVGFLGMAMAAASGPSEGVPCPELGSEVAGQHAFEPGGTHFDRVNGVLVTAIYGEGGHRARCAMALNKHRCEVTGPTILRSEIYGARRYFEVPAGESAALIVRSSRARCVMFGA</sequence>
<proteinExistence type="predicted"/>
<dbReference type="RefSeq" id="WP_163894808.1">
    <property type="nucleotide sequence ID" value="NZ_JAAFYS010000003.1"/>
</dbReference>
<name>A0A6B2K138_9RHOB</name>
<accession>A0A6B2K138</accession>
<gene>
    <name evidence="1" type="ORF">GZA08_14335</name>
</gene>
<reference evidence="1 2" key="1">
    <citation type="submission" date="2020-02" db="EMBL/GenBank/DDBJ databases">
        <title>Pseudoroseicyclus tamarix, sp. nov., isolated from offshore sediment of a Tamarix chinensis forest.</title>
        <authorList>
            <person name="Gai Y."/>
        </authorList>
    </citation>
    <scope>NUCLEOTIDE SEQUENCE [LARGE SCALE GENOMIC DNA]</scope>
    <source>
        <strain evidence="1 2">CLL3-39</strain>
    </source>
</reference>
<dbReference type="Proteomes" id="UP000474757">
    <property type="component" value="Unassembled WGS sequence"/>
</dbReference>
<protein>
    <submittedName>
        <fullName evidence="1">Uncharacterized protein</fullName>
    </submittedName>
</protein>
<dbReference type="AlphaFoldDB" id="A0A6B2K138"/>
<comment type="caution">
    <text evidence="1">The sequence shown here is derived from an EMBL/GenBank/DDBJ whole genome shotgun (WGS) entry which is preliminary data.</text>
</comment>
<keyword evidence="2" id="KW-1185">Reference proteome</keyword>